<dbReference type="Proteomes" id="UP000182649">
    <property type="component" value="Unassembled WGS sequence"/>
</dbReference>
<feature type="binding site" evidence="7">
    <location>
        <position position="193"/>
    </location>
    <ligand>
        <name>Zn(2+)</name>
        <dbReference type="ChEBI" id="CHEBI:29105"/>
    </ligand>
</feature>
<feature type="transmembrane region" description="Helical" evidence="8">
    <location>
        <begin position="165"/>
        <end position="185"/>
    </location>
</feature>
<evidence type="ECO:0000256" key="2">
    <source>
        <dbReference type="ARBA" id="ARBA00008488"/>
    </source>
</evidence>
<dbReference type="GO" id="GO:0005886">
    <property type="term" value="C:plasma membrane"/>
    <property type="evidence" value="ECO:0007669"/>
    <property type="project" value="UniProtKB-SubCell"/>
</dbReference>
<comment type="subcellular location">
    <subcellularLocation>
        <location evidence="1">Cell membrane</location>
        <topology evidence="1">Multi-pass membrane protein</topology>
    </subcellularLocation>
</comment>
<feature type="transmembrane region" description="Helical" evidence="8">
    <location>
        <begin position="83"/>
        <end position="102"/>
    </location>
</feature>
<accession>A0A1I7IRA4</accession>
<dbReference type="EMBL" id="FPBZ01000024">
    <property type="protein sequence ID" value="SFU75427.1"/>
    <property type="molecule type" value="Genomic_DNA"/>
</dbReference>
<comment type="similarity">
    <text evidence="2">Belongs to the UPF0073 (Hly-III) family.</text>
</comment>
<gene>
    <name evidence="9" type="ORF">SAMN05216417_12420</name>
</gene>
<evidence type="ECO:0000256" key="4">
    <source>
        <dbReference type="ARBA" id="ARBA00022692"/>
    </source>
</evidence>
<dbReference type="GO" id="GO:0140911">
    <property type="term" value="F:pore-forming activity"/>
    <property type="evidence" value="ECO:0007669"/>
    <property type="project" value="InterPro"/>
</dbReference>
<evidence type="ECO:0000256" key="7">
    <source>
        <dbReference type="PIRSR" id="PIRSR604254-1"/>
    </source>
</evidence>
<feature type="transmembrane region" description="Helical" evidence="8">
    <location>
        <begin position="194"/>
        <end position="215"/>
    </location>
</feature>
<keyword evidence="7" id="KW-0862">Zinc</keyword>
<dbReference type="OrthoDB" id="9813689at2"/>
<feature type="transmembrane region" description="Helical" evidence="8">
    <location>
        <begin position="108"/>
        <end position="130"/>
    </location>
</feature>
<evidence type="ECO:0000256" key="5">
    <source>
        <dbReference type="ARBA" id="ARBA00022989"/>
    </source>
</evidence>
<keyword evidence="3" id="KW-1003">Cell membrane</keyword>
<evidence type="ECO:0000313" key="10">
    <source>
        <dbReference type="Proteomes" id="UP000182649"/>
    </source>
</evidence>
<feature type="binding site" evidence="7">
    <location>
        <position position="70"/>
    </location>
    <ligand>
        <name>Zn(2+)</name>
        <dbReference type="ChEBI" id="CHEBI:29105"/>
    </ligand>
</feature>
<reference evidence="9 10" key="1">
    <citation type="submission" date="2016-10" db="EMBL/GenBank/DDBJ databases">
        <authorList>
            <person name="de Groot N.N."/>
        </authorList>
    </citation>
    <scope>NUCLEOTIDE SEQUENCE [LARGE SCALE GENOMIC DNA]</scope>
    <source>
        <strain evidence="9 10">Nl14</strain>
    </source>
</reference>
<organism evidence="9 10">
    <name type="scientific">Nitrosospira multiformis</name>
    <dbReference type="NCBI Taxonomy" id="1231"/>
    <lineage>
        <taxon>Bacteria</taxon>
        <taxon>Pseudomonadati</taxon>
        <taxon>Pseudomonadota</taxon>
        <taxon>Betaproteobacteria</taxon>
        <taxon>Nitrosomonadales</taxon>
        <taxon>Nitrosomonadaceae</taxon>
        <taxon>Nitrosospira</taxon>
    </lineage>
</organism>
<dbReference type="InterPro" id="IPR005744">
    <property type="entry name" value="Hy-lIII"/>
</dbReference>
<proteinExistence type="inferred from homology"/>
<sequence>MPLTPLSREQSQGEEIANSISHGIGLAAALIGAPFLITQAARHGNDGFVVGVTLFSATTIFLYLASTVYHALPTSNAKQVFRVLEHSAIFLLIAGTYTPFTLGVLHGAWGWILLSTIWVLAAAGVVLKVFYGASPPILSTCLYLLMGWLVVIAADPLIAKMPTPGLLWLVAGGLSYTVGVVFFALDSRLRYAHLIWHLFVLAGTTCHYFAVLWYAA</sequence>
<keyword evidence="6 8" id="KW-0472">Membrane</keyword>
<evidence type="ECO:0000256" key="6">
    <source>
        <dbReference type="ARBA" id="ARBA00023136"/>
    </source>
</evidence>
<feature type="transmembrane region" description="Helical" evidence="8">
    <location>
        <begin position="137"/>
        <end position="159"/>
    </location>
</feature>
<feature type="transmembrane region" description="Helical" evidence="8">
    <location>
        <begin position="47"/>
        <end position="71"/>
    </location>
</feature>
<dbReference type="GO" id="GO:0046872">
    <property type="term" value="F:metal ion binding"/>
    <property type="evidence" value="ECO:0007669"/>
    <property type="project" value="UniProtKB-KW"/>
</dbReference>
<feature type="binding site" evidence="7">
    <location>
        <position position="197"/>
    </location>
    <ligand>
        <name>Zn(2+)</name>
        <dbReference type="ChEBI" id="CHEBI:29105"/>
    </ligand>
</feature>
<evidence type="ECO:0000256" key="1">
    <source>
        <dbReference type="ARBA" id="ARBA00004651"/>
    </source>
</evidence>
<dbReference type="PANTHER" id="PTHR20855">
    <property type="entry name" value="ADIPOR/PROGESTIN RECEPTOR-RELATED"/>
    <property type="match status" value="1"/>
</dbReference>
<evidence type="ECO:0000313" key="9">
    <source>
        <dbReference type="EMBL" id="SFU75427.1"/>
    </source>
</evidence>
<dbReference type="Pfam" id="PF03006">
    <property type="entry name" value="HlyIII"/>
    <property type="match status" value="1"/>
</dbReference>
<feature type="transmembrane region" description="Helical" evidence="8">
    <location>
        <begin position="20"/>
        <end position="41"/>
    </location>
</feature>
<protein>
    <submittedName>
        <fullName evidence="9">Hemolysin III</fullName>
    </submittedName>
</protein>
<keyword evidence="5 8" id="KW-1133">Transmembrane helix</keyword>
<dbReference type="NCBIfam" id="TIGR01065">
    <property type="entry name" value="hlyIII"/>
    <property type="match status" value="1"/>
</dbReference>
<keyword evidence="7" id="KW-0479">Metal-binding</keyword>
<name>A0A1I7IRA4_9PROT</name>
<dbReference type="RefSeq" id="WP_074975896.1">
    <property type="nucleotide sequence ID" value="NZ_FPBZ01000024.1"/>
</dbReference>
<evidence type="ECO:0000256" key="3">
    <source>
        <dbReference type="ARBA" id="ARBA00022475"/>
    </source>
</evidence>
<evidence type="ECO:0000256" key="8">
    <source>
        <dbReference type="SAM" id="Phobius"/>
    </source>
</evidence>
<dbReference type="InterPro" id="IPR004254">
    <property type="entry name" value="AdipoR/HlyIII-related"/>
</dbReference>
<keyword evidence="4 8" id="KW-0812">Transmembrane</keyword>
<dbReference type="PANTHER" id="PTHR20855:SF3">
    <property type="entry name" value="LD03007P"/>
    <property type="match status" value="1"/>
</dbReference>
<dbReference type="AlphaFoldDB" id="A0A1I7IRA4"/>